<sequence length="63" mass="7000">MKKIQLIVYDFDGVMTNNKVYVDQNGNEMVQVSRADGLGVSEIKKVGIKQLMISTEKNPVVSV</sequence>
<proteinExistence type="predicted"/>
<reference evidence="1" key="1">
    <citation type="submission" date="2018-05" db="EMBL/GenBank/DDBJ databases">
        <authorList>
            <person name="Lanie J.A."/>
            <person name="Ng W.-L."/>
            <person name="Kazmierczak K.M."/>
            <person name="Andrzejewski T.M."/>
            <person name="Davidsen T.M."/>
            <person name="Wayne K.J."/>
            <person name="Tettelin H."/>
            <person name="Glass J.I."/>
            <person name="Rusch D."/>
            <person name="Podicherti R."/>
            <person name="Tsui H.-C.T."/>
            <person name="Winkler M.E."/>
        </authorList>
    </citation>
    <scope>NUCLEOTIDE SEQUENCE</scope>
</reference>
<protein>
    <recommendedName>
        <fullName evidence="2">3-deoxy-D-manno-octulosonate 8-phosphate phosphatase</fullName>
    </recommendedName>
</protein>
<dbReference type="InterPro" id="IPR036412">
    <property type="entry name" value="HAD-like_sf"/>
</dbReference>
<dbReference type="InterPro" id="IPR023214">
    <property type="entry name" value="HAD_sf"/>
</dbReference>
<evidence type="ECO:0000313" key="1">
    <source>
        <dbReference type="EMBL" id="SVE14252.1"/>
    </source>
</evidence>
<feature type="non-terminal residue" evidence="1">
    <location>
        <position position="63"/>
    </location>
</feature>
<accession>A0A383B2P9</accession>
<dbReference type="AlphaFoldDB" id="A0A383B2P9"/>
<name>A0A383B2P9_9ZZZZ</name>
<dbReference type="SUPFAM" id="SSF56784">
    <property type="entry name" value="HAD-like"/>
    <property type="match status" value="1"/>
</dbReference>
<evidence type="ECO:0008006" key="2">
    <source>
        <dbReference type="Google" id="ProtNLM"/>
    </source>
</evidence>
<dbReference type="Gene3D" id="3.40.50.1000">
    <property type="entry name" value="HAD superfamily/HAD-like"/>
    <property type="match status" value="1"/>
</dbReference>
<gene>
    <name evidence="1" type="ORF">METZ01_LOCUS467106</name>
</gene>
<dbReference type="EMBL" id="UINC01196993">
    <property type="protein sequence ID" value="SVE14252.1"/>
    <property type="molecule type" value="Genomic_DNA"/>
</dbReference>
<organism evidence="1">
    <name type="scientific">marine metagenome</name>
    <dbReference type="NCBI Taxonomy" id="408172"/>
    <lineage>
        <taxon>unclassified sequences</taxon>
        <taxon>metagenomes</taxon>
        <taxon>ecological metagenomes</taxon>
    </lineage>
</organism>